<evidence type="ECO:0000313" key="9">
    <source>
        <dbReference type="EMBL" id="SJS15167.1"/>
    </source>
</evidence>
<comment type="cofactor">
    <cofactor evidence="1 6">
        <name>pyridoxal 5'-phosphate</name>
        <dbReference type="ChEBI" id="CHEBI:597326"/>
    </cofactor>
</comment>
<dbReference type="Pfam" id="PF00155">
    <property type="entry name" value="Aminotran_1_2"/>
    <property type="match status" value="1"/>
</dbReference>
<dbReference type="CDD" id="cd00609">
    <property type="entry name" value="AAT_like"/>
    <property type="match status" value="1"/>
</dbReference>
<dbReference type="Gene3D" id="3.40.640.10">
    <property type="entry name" value="Type I PLP-dependent aspartate aminotransferase-like (Major domain)"/>
    <property type="match status" value="1"/>
</dbReference>
<proteinExistence type="inferred from homology"/>
<dbReference type="InterPro" id="IPR015422">
    <property type="entry name" value="PyrdxlP-dep_Trfase_small"/>
</dbReference>
<evidence type="ECO:0000256" key="6">
    <source>
        <dbReference type="RuleBase" id="RU000481"/>
    </source>
</evidence>
<keyword evidence="4 6" id="KW-0808">Transferase</keyword>
<comment type="caution">
    <text evidence="9">The sequence shown here is derived from an EMBL/GenBank/DDBJ whole genome shotgun (WGS) entry which is preliminary data.</text>
</comment>
<dbReference type="EMBL" id="FUPS01000004">
    <property type="protein sequence ID" value="SJS15167.1"/>
    <property type="molecule type" value="Genomic_DNA"/>
</dbReference>
<sequence length="399" mass="44650">MYNHMKKVFQGLEGGLFSSVEKADVGDSYQKLGEQGVSLMGWADPFFPDYCIPRHILDAATLAISSNMSTHYTAPVGNDLLKIEIAEKLKEVNNLDVDFKRNILITPGSDSGLYYSMLPFINEGDEVLIPTPCYPNNIQNTKLMGGVPIFVELKESDGYQIDITEFEKRLTNKTKLVVLTHPNNPTTTIFNKESLEKLAKFIIDNDLILICDQAFEDFTFENELITPASLEGMFERTVTIFSTSKGMGLSGFRVAYMVCSDKLMDKYYGAAVTVLGATNTVAQMSTIEAFKDRSFMEDFERVFDKRRQEAYKIINEIPNVSMQMPESGFLGWINVSKLGTSSEIQKYLVDEAKVCINDGINYGPGGEGHLRIILGSYKDDSKVIGALNRIKDALIKKQQ</sequence>
<evidence type="ECO:0000256" key="4">
    <source>
        <dbReference type="ARBA" id="ARBA00022679"/>
    </source>
</evidence>
<dbReference type="InterPro" id="IPR015421">
    <property type="entry name" value="PyrdxlP-dep_Trfase_major"/>
</dbReference>
<accession>A0A9X8RHT0</accession>
<dbReference type="SUPFAM" id="SSF53383">
    <property type="entry name" value="PLP-dependent transferases"/>
    <property type="match status" value="1"/>
</dbReference>
<dbReference type="InterPro" id="IPR050596">
    <property type="entry name" value="AspAT/PAT-like"/>
</dbReference>
<evidence type="ECO:0000256" key="2">
    <source>
        <dbReference type="ARBA" id="ARBA00007441"/>
    </source>
</evidence>
<organism evidence="9 10">
    <name type="scientific">Clostridioides difficile</name>
    <name type="common">Peptoclostridium difficile</name>
    <dbReference type="NCBI Taxonomy" id="1496"/>
    <lineage>
        <taxon>Bacteria</taxon>
        <taxon>Bacillati</taxon>
        <taxon>Bacillota</taxon>
        <taxon>Clostridia</taxon>
        <taxon>Peptostreptococcales</taxon>
        <taxon>Peptostreptococcaceae</taxon>
        <taxon>Clostridioides</taxon>
    </lineage>
</organism>
<evidence type="ECO:0000256" key="3">
    <source>
        <dbReference type="ARBA" id="ARBA00022576"/>
    </source>
</evidence>
<feature type="domain" description="Aminotransferase class I/classII large" evidence="7">
    <location>
        <begin position="53"/>
        <end position="379"/>
    </location>
</feature>
<dbReference type="GO" id="GO:0008483">
    <property type="term" value="F:transaminase activity"/>
    <property type="evidence" value="ECO:0007669"/>
    <property type="project" value="UniProtKB-KW"/>
</dbReference>
<evidence type="ECO:0000256" key="5">
    <source>
        <dbReference type="ARBA" id="ARBA00022898"/>
    </source>
</evidence>
<comment type="similarity">
    <text evidence="2 6">Belongs to the class-I pyridoxal-phosphate-dependent aminotransferase family.</text>
</comment>
<dbReference type="InterPro" id="IPR004838">
    <property type="entry name" value="NHTrfase_class1_PyrdxlP-BS"/>
</dbReference>
<dbReference type="PROSITE" id="PS00105">
    <property type="entry name" value="AA_TRANSFER_CLASS_1"/>
    <property type="match status" value="1"/>
</dbReference>
<evidence type="ECO:0000313" key="8">
    <source>
        <dbReference type="EMBL" id="HBH1542996.1"/>
    </source>
</evidence>
<dbReference type="GO" id="GO:0030170">
    <property type="term" value="F:pyridoxal phosphate binding"/>
    <property type="evidence" value="ECO:0007669"/>
    <property type="project" value="InterPro"/>
</dbReference>
<dbReference type="Gene3D" id="3.90.1150.10">
    <property type="entry name" value="Aspartate Aminotransferase, domain 1"/>
    <property type="match status" value="1"/>
</dbReference>
<dbReference type="PANTHER" id="PTHR46383">
    <property type="entry name" value="ASPARTATE AMINOTRANSFERASE"/>
    <property type="match status" value="1"/>
</dbReference>
<dbReference type="InterPro" id="IPR004839">
    <property type="entry name" value="Aminotransferase_I/II_large"/>
</dbReference>
<protein>
    <recommendedName>
        <fullName evidence="6">Aminotransferase</fullName>
        <ecNumber evidence="6">2.6.1.-</ecNumber>
    </recommendedName>
</protein>
<keyword evidence="5" id="KW-0663">Pyridoxal phosphate</keyword>
<name>A0A9X8RHT0_CLODI</name>
<dbReference type="InterPro" id="IPR015424">
    <property type="entry name" value="PyrdxlP-dep_Trfase"/>
</dbReference>
<keyword evidence="3 6" id="KW-0032">Aminotransferase</keyword>
<evidence type="ECO:0000313" key="10">
    <source>
        <dbReference type="Proteomes" id="UP000189137"/>
    </source>
</evidence>
<reference evidence="9 10" key="1">
    <citation type="submission" date="2017-02" db="EMBL/GenBank/DDBJ databases">
        <authorList>
            <consortium name="Pathogen Informatics"/>
        </authorList>
    </citation>
    <scope>NUCLEOTIDE SEQUENCE [LARGE SCALE GENOMIC DNA]</scope>
    <source>
        <strain evidence="9 10">VRECD0157</strain>
    </source>
</reference>
<reference evidence="8" key="3">
    <citation type="submission" date="2021-06" db="EMBL/GenBank/DDBJ databases">
        <authorList>
            <consortium name="NCBI Pathogen Detection Project"/>
        </authorList>
    </citation>
    <scope>NUCLEOTIDE SEQUENCE</scope>
    <source>
        <strain evidence="8">HN1000</strain>
    </source>
</reference>
<dbReference type="EC" id="2.6.1.-" evidence="6"/>
<dbReference type="RefSeq" id="WP_021364501.1">
    <property type="nucleotide sequence ID" value="NZ_AP031492.1"/>
</dbReference>
<evidence type="ECO:0000256" key="1">
    <source>
        <dbReference type="ARBA" id="ARBA00001933"/>
    </source>
</evidence>
<reference evidence="8" key="2">
    <citation type="journal article" date="2018" name="Genome Biol.">
        <title>SKESA: strategic k-mer extension for scrupulous assemblies.</title>
        <authorList>
            <person name="Souvorov A."/>
            <person name="Agarwala R."/>
            <person name="Lipman D.J."/>
        </authorList>
    </citation>
    <scope>NUCLEOTIDE SEQUENCE</scope>
    <source>
        <strain evidence="8">HN1000</strain>
    </source>
</reference>
<dbReference type="AlphaFoldDB" id="A0A9X8RHT0"/>
<evidence type="ECO:0000259" key="7">
    <source>
        <dbReference type="Pfam" id="PF00155"/>
    </source>
</evidence>
<dbReference type="Proteomes" id="UP000878956">
    <property type="component" value="Unassembled WGS sequence"/>
</dbReference>
<dbReference type="GO" id="GO:0006520">
    <property type="term" value="P:amino acid metabolic process"/>
    <property type="evidence" value="ECO:0007669"/>
    <property type="project" value="InterPro"/>
</dbReference>
<dbReference type="PANTHER" id="PTHR46383:SF1">
    <property type="entry name" value="ASPARTATE AMINOTRANSFERASE"/>
    <property type="match status" value="1"/>
</dbReference>
<dbReference type="Proteomes" id="UP000189137">
    <property type="component" value="Unassembled WGS sequence"/>
</dbReference>
<gene>
    <name evidence="8" type="ORF">KRM00_002500</name>
    <name evidence="9" type="ORF">SAMEA3375112_01340</name>
</gene>
<dbReference type="EMBL" id="DAEPXK010000027">
    <property type="protein sequence ID" value="HBH1542996.1"/>
    <property type="molecule type" value="Genomic_DNA"/>
</dbReference>